<evidence type="ECO:0000256" key="6">
    <source>
        <dbReference type="SAM" id="MobiDB-lite"/>
    </source>
</evidence>
<evidence type="ECO:0000256" key="5">
    <source>
        <dbReference type="ARBA" id="ARBA00023235"/>
    </source>
</evidence>
<feature type="region of interest" description="Disordered" evidence="6">
    <location>
        <begin position="1"/>
        <end position="46"/>
    </location>
</feature>
<evidence type="ECO:0000256" key="1">
    <source>
        <dbReference type="ARBA" id="ARBA00000971"/>
    </source>
</evidence>
<dbReference type="EMBL" id="MEVI01000003">
    <property type="protein sequence ID" value="OGC55052.1"/>
    <property type="molecule type" value="Genomic_DNA"/>
</dbReference>
<keyword evidence="4" id="KW-0697">Rotamase</keyword>
<name>A0A1F4VCS6_UNCKA</name>
<reference evidence="8 9" key="1">
    <citation type="journal article" date="2016" name="Nat. Commun.">
        <title>Thousands of microbial genomes shed light on interconnected biogeochemical processes in an aquifer system.</title>
        <authorList>
            <person name="Anantharaman K."/>
            <person name="Brown C.T."/>
            <person name="Hug L.A."/>
            <person name="Sharon I."/>
            <person name="Castelle C.J."/>
            <person name="Probst A.J."/>
            <person name="Thomas B.C."/>
            <person name="Singh A."/>
            <person name="Wilkins M.J."/>
            <person name="Karaoz U."/>
            <person name="Brodie E.L."/>
            <person name="Williams K.H."/>
            <person name="Hubbard S.S."/>
            <person name="Banfield J.F."/>
        </authorList>
    </citation>
    <scope>NUCLEOTIDE SEQUENCE [LARGE SCALE GENOMIC DNA]</scope>
</reference>
<organism evidence="8 9">
    <name type="scientific">candidate division WWE3 bacterium RIFCSPLOWO2_01_FULL_41_18</name>
    <dbReference type="NCBI Taxonomy" id="1802625"/>
    <lineage>
        <taxon>Bacteria</taxon>
        <taxon>Katanobacteria</taxon>
    </lineage>
</organism>
<feature type="transmembrane region" description="Helical" evidence="7">
    <location>
        <begin position="55"/>
        <end position="73"/>
    </location>
</feature>
<dbReference type="PANTHER" id="PTHR47245:SF1">
    <property type="entry name" value="FOLDASE PROTEIN PRSA"/>
    <property type="match status" value="1"/>
</dbReference>
<keyword evidence="7" id="KW-0812">Transmembrane</keyword>
<dbReference type="InterPro" id="IPR027304">
    <property type="entry name" value="Trigger_fact/SurA_dom_sf"/>
</dbReference>
<gene>
    <name evidence="8" type="ORF">A3A78_03680</name>
</gene>
<protein>
    <recommendedName>
        <fullName evidence="2">peptidylprolyl isomerase</fullName>
        <ecNumber evidence="2">5.2.1.8</ecNumber>
    </recommendedName>
</protein>
<evidence type="ECO:0000256" key="4">
    <source>
        <dbReference type="ARBA" id="ARBA00023110"/>
    </source>
</evidence>
<dbReference type="Proteomes" id="UP000176504">
    <property type="component" value="Unassembled WGS sequence"/>
</dbReference>
<feature type="compositionally biased region" description="Basic and acidic residues" evidence="6">
    <location>
        <begin position="34"/>
        <end position="46"/>
    </location>
</feature>
<evidence type="ECO:0000256" key="3">
    <source>
        <dbReference type="ARBA" id="ARBA00022729"/>
    </source>
</evidence>
<evidence type="ECO:0000256" key="7">
    <source>
        <dbReference type="SAM" id="Phobius"/>
    </source>
</evidence>
<comment type="catalytic activity">
    <reaction evidence="1">
        <text>[protein]-peptidylproline (omega=180) = [protein]-peptidylproline (omega=0)</text>
        <dbReference type="Rhea" id="RHEA:16237"/>
        <dbReference type="Rhea" id="RHEA-COMP:10747"/>
        <dbReference type="Rhea" id="RHEA-COMP:10748"/>
        <dbReference type="ChEBI" id="CHEBI:83833"/>
        <dbReference type="ChEBI" id="CHEBI:83834"/>
        <dbReference type="EC" id="5.2.1.8"/>
    </reaction>
</comment>
<keyword evidence="7" id="KW-0472">Membrane</keyword>
<evidence type="ECO:0000313" key="9">
    <source>
        <dbReference type="Proteomes" id="UP000176504"/>
    </source>
</evidence>
<dbReference type="PANTHER" id="PTHR47245">
    <property type="entry name" value="PEPTIDYLPROLYL ISOMERASE"/>
    <property type="match status" value="1"/>
</dbReference>
<dbReference type="EC" id="5.2.1.8" evidence="2"/>
<keyword evidence="7" id="KW-1133">Transmembrane helix</keyword>
<dbReference type="SUPFAM" id="SSF109998">
    <property type="entry name" value="Triger factor/SurA peptide-binding domain-like"/>
    <property type="match status" value="1"/>
</dbReference>
<dbReference type="AlphaFoldDB" id="A0A1F4VCS6"/>
<evidence type="ECO:0000313" key="8">
    <source>
        <dbReference type="EMBL" id="OGC55052.1"/>
    </source>
</evidence>
<feature type="compositionally biased region" description="Basic and acidic residues" evidence="6">
    <location>
        <begin position="1"/>
        <end position="11"/>
    </location>
</feature>
<evidence type="ECO:0000256" key="2">
    <source>
        <dbReference type="ARBA" id="ARBA00013194"/>
    </source>
</evidence>
<dbReference type="GO" id="GO:0003755">
    <property type="term" value="F:peptidyl-prolyl cis-trans isomerase activity"/>
    <property type="evidence" value="ECO:0007669"/>
    <property type="project" value="UniProtKB-KW"/>
</dbReference>
<comment type="caution">
    <text evidence="8">The sequence shown here is derived from an EMBL/GenBank/DDBJ whole genome shotgun (WGS) entry which is preliminary data.</text>
</comment>
<dbReference type="Gene3D" id="1.10.4030.10">
    <property type="entry name" value="Porin chaperone SurA, peptide-binding domain"/>
    <property type="match status" value="1"/>
</dbReference>
<accession>A0A1F4VCS6</accession>
<keyword evidence="5" id="KW-0413">Isomerase</keyword>
<sequence length="241" mass="27087">MRTQSKEEKKQTGSSSRRKIAEVLPNSKASMDIAKPEKASATDSTKRGTGIFSSWILRFTFLSILIVGLGFILNRYKSNFVAAKVNGEYIYTRDLNKSLTERYGNQTLEDLITVLLIKEELSRNGLEASESEINLKLSEIEKTLNGTSLDQALLEQGMTLEALKERVSIQIGLEKLLLEKVTISKEEIDAFVTQYEGSLQSADDEGKRKEAENALREQKMQGLISTLINDLRLKSKVTKYI</sequence>
<keyword evidence="3" id="KW-0732">Signal</keyword>
<proteinExistence type="predicted"/>
<dbReference type="InterPro" id="IPR050245">
    <property type="entry name" value="PrsA_foldase"/>
</dbReference>